<dbReference type="Pfam" id="PF07061">
    <property type="entry name" value="Swi5"/>
    <property type="match status" value="1"/>
</dbReference>
<dbReference type="GO" id="GO:0000290">
    <property type="term" value="P:deadenylation-dependent decapping of nuclear-transcribed mRNA"/>
    <property type="evidence" value="ECO:0007669"/>
    <property type="project" value="InterPro"/>
</dbReference>
<dbReference type="EMBL" id="MU864945">
    <property type="protein sequence ID" value="KAK4464725.1"/>
    <property type="molecule type" value="Genomic_DNA"/>
</dbReference>
<dbReference type="CDD" id="cd13182">
    <property type="entry name" value="EVH1-like_Dcp1"/>
    <property type="match status" value="1"/>
</dbReference>
<keyword evidence="10" id="KW-1185">Reference proteome</keyword>
<dbReference type="Proteomes" id="UP001321749">
    <property type="component" value="Unassembled WGS sequence"/>
</dbReference>
<evidence type="ECO:0000256" key="4">
    <source>
        <dbReference type="ARBA" id="ARBA00022490"/>
    </source>
</evidence>
<dbReference type="GO" id="GO:0000932">
    <property type="term" value="C:P-body"/>
    <property type="evidence" value="ECO:0007669"/>
    <property type="project" value="TreeGrafter"/>
</dbReference>
<keyword evidence="4" id="KW-0963">Cytoplasm</keyword>
<comment type="similarity">
    <text evidence="3">Belongs to the DCP1 family.</text>
</comment>
<keyword evidence="5" id="KW-0507">mRNA processing</keyword>
<feature type="compositionally biased region" description="Polar residues" evidence="8">
    <location>
        <begin position="15"/>
        <end position="26"/>
    </location>
</feature>
<dbReference type="PANTHER" id="PTHR16290">
    <property type="entry name" value="TRANSCRIPTION FACTOR SMIF DECAPPING ENZYME DCP1"/>
    <property type="match status" value="1"/>
</dbReference>
<evidence type="ECO:0000256" key="5">
    <source>
        <dbReference type="ARBA" id="ARBA00022664"/>
    </source>
</evidence>
<dbReference type="AlphaFoldDB" id="A0AAV9HUY7"/>
<evidence type="ECO:0000256" key="3">
    <source>
        <dbReference type="ARBA" id="ARBA00008778"/>
    </source>
</evidence>
<accession>A0AAV9HUY7</accession>
<comment type="similarity">
    <text evidence="2">Belongs to the SWI5/SAE3 family.</text>
</comment>
<comment type="subcellular location">
    <subcellularLocation>
        <location evidence="1">Cytoplasm</location>
    </subcellularLocation>
</comment>
<dbReference type="InterPro" id="IPR010760">
    <property type="entry name" value="DNA-repair_Swi5"/>
</dbReference>
<organism evidence="9 10">
    <name type="scientific">Cladorrhinum samala</name>
    <dbReference type="NCBI Taxonomy" id="585594"/>
    <lineage>
        <taxon>Eukaryota</taxon>
        <taxon>Fungi</taxon>
        <taxon>Dikarya</taxon>
        <taxon>Ascomycota</taxon>
        <taxon>Pezizomycotina</taxon>
        <taxon>Sordariomycetes</taxon>
        <taxon>Sordariomycetidae</taxon>
        <taxon>Sordariales</taxon>
        <taxon>Podosporaceae</taxon>
        <taxon>Cladorrhinum</taxon>
    </lineage>
</organism>
<evidence type="ECO:0000256" key="1">
    <source>
        <dbReference type="ARBA" id="ARBA00004496"/>
    </source>
</evidence>
<feature type="region of interest" description="Disordered" evidence="8">
    <location>
        <begin position="1"/>
        <end position="33"/>
    </location>
</feature>
<dbReference type="PANTHER" id="PTHR16290:SF0">
    <property type="entry name" value="DECAPPING PROTEIN 1, ISOFORM A"/>
    <property type="match status" value="1"/>
</dbReference>
<dbReference type="GO" id="GO:0006397">
    <property type="term" value="P:mRNA processing"/>
    <property type="evidence" value="ECO:0007669"/>
    <property type="project" value="UniProtKB-KW"/>
</dbReference>
<dbReference type="Gene3D" id="2.30.29.30">
    <property type="entry name" value="Pleckstrin-homology domain (PH domain)/Phosphotyrosine-binding domain (PTB)"/>
    <property type="match status" value="1"/>
</dbReference>
<evidence type="ECO:0000256" key="6">
    <source>
        <dbReference type="ARBA" id="ARBA00022763"/>
    </source>
</evidence>
<evidence type="ECO:0000256" key="2">
    <source>
        <dbReference type="ARBA" id="ARBA00008060"/>
    </source>
</evidence>
<feature type="compositionally biased region" description="Basic residues" evidence="8">
    <location>
        <begin position="1"/>
        <end position="14"/>
    </location>
</feature>
<reference evidence="9" key="2">
    <citation type="submission" date="2023-06" db="EMBL/GenBank/DDBJ databases">
        <authorList>
            <consortium name="Lawrence Berkeley National Laboratory"/>
            <person name="Mondo S.J."/>
            <person name="Hensen N."/>
            <person name="Bonometti L."/>
            <person name="Westerberg I."/>
            <person name="Brannstrom I.O."/>
            <person name="Guillou S."/>
            <person name="Cros-Aarteil S."/>
            <person name="Calhoun S."/>
            <person name="Haridas S."/>
            <person name="Kuo A."/>
            <person name="Pangilinan J."/>
            <person name="Riley R."/>
            <person name="Labutti K."/>
            <person name="Andreopoulos B."/>
            <person name="Lipzen A."/>
            <person name="Chen C."/>
            <person name="Yanf M."/>
            <person name="Daum C."/>
            <person name="Ng V."/>
            <person name="Clum A."/>
            <person name="Steindorff A."/>
            <person name="Ohm R."/>
            <person name="Martin F."/>
            <person name="Silar P."/>
            <person name="Natvig D."/>
            <person name="Lalanne C."/>
            <person name="Gautier V."/>
            <person name="Ament-Velasquez S.L."/>
            <person name="Kruys A."/>
            <person name="Hutchinson M.I."/>
            <person name="Powell A.J."/>
            <person name="Barry K."/>
            <person name="Miller A.N."/>
            <person name="Grigoriev I.V."/>
            <person name="Debuchy R."/>
            <person name="Gladieux P."/>
            <person name="Thoren M.H."/>
            <person name="Johannesson H."/>
        </authorList>
    </citation>
    <scope>NUCLEOTIDE SEQUENCE</scope>
    <source>
        <strain evidence="9">PSN324</strain>
    </source>
</reference>
<proteinExistence type="inferred from homology"/>
<dbReference type="InterPro" id="IPR011993">
    <property type="entry name" value="PH-like_dom_sf"/>
</dbReference>
<comment type="caution">
    <text evidence="9">The sequence shown here is derived from an EMBL/GenBank/DDBJ whole genome shotgun (WGS) entry which is preliminary data.</text>
</comment>
<reference evidence="9" key="1">
    <citation type="journal article" date="2023" name="Mol. Phylogenet. Evol.">
        <title>Genome-scale phylogeny and comparative genomics of the fungal order Sordariales.</title>
        <authorList>
            <person name="Hensen N."/>
            <person name="Bonometti L."/>
            <person name="Westerberg I."/>
            <person name="Brannstrom I.O."/>
            <person name="Guillou S."/>
            <person name="Cros-Aarteil S."/>
            <person name="Calhoun S."/>
            <person name="Haridas S."/>
            <person name="Kuo A."/>
            <person name="Mondo S."/>
            <person name="Pangilinan J."/>
            <person name="Riley R."/>
            <person name="LaButti K."/>
            <person name="Andreopoulos B."/>
            <person name="Lipzen A."/>
            <person name="Chen C."/>
            <person name="Yan M."/>
            <person name="Daum C."/>
            <person name="Ng V."/>
            <person name="Clum A."/>
            <person name="Steindorff A."/>
            <person name="Ohm R.A."/>
            <person name="Martin F."/>
            <person name="Silar P."/>
            <person name="Natvig D.O."/>
            <person name="Lalanne C."/>
            <person name="Gautier V."/>
            <person name="Ament-Velasquez S.L."/>
            <person name="Kruys A."/>
            <person name="Hutchinson M.I."/>
            <person name="Powell A.J."/>
            <person name="Barry K."/>
            <person name="Miller A.N."/>
            <person name="Grigoriev I.V."/>
            <person name="Debuchy R."/>
            <person name="Gladieux P."/>
            <person name="Hiltunen Thoren M."/>
            <person name="Johannesson H."/>
        </authorList>
    </citation>
    <scope>NUCLEOTIDE SEQUENCE</scope>
    <source>
        <strain evidence="9">PSN324</strain>
    </source>
</reference>
<gene>
    <name evidence="9" type="ORF">QBC42DRAFT_170502</name>
</gene>
<dbReference type="InterPro" id="IPR010334">
    <property type="entry name" value="Dcp1"/>
</dbReference>
<evidence type="ECO:0000256" key="8">
    <source>
        <dbReference type="SAM" id="MobiDB-lite"/>
    </source>
</evidence>
<dbReference type="GO" id="GO:0008047">
    <property type="term" value="F:enzyme activator activity"/>
    <property type="evidence" value="ECO:0007669"/>
    <property type="project" value="InterPro"/>
</dbReference>
<evidence type="ECO:0000313" key="10">
    <source>
        <dbReference type="Proteomes" id="UP001321749"/>
    </source>
</evidence>
<protein>
    <submittedName>
        <fullName evidence="9">Uncharacterized protein</fullName>
    </submittedName>
</protein>
<dbReference type="GO" id="GO:0003729">
    <property type="term" value="F:mRNA binding"/>
    <property type="evidence" value="ECO:0007669"/>
    <property type="project" value="TreeGrafter"/>
</dbReference>
<keyword evidence="6" id="KW-0227">DNA damage</keyword>
<dbReference type="SUPFAM" id="SSF50729">
    <property type="entry name" value="PH domain-like"/>
    <property type="match status" value="1"/>
</dbReference>
<dbReference type="GO" id="GO:0006281">
    <property type="term" value="P:DNA repair"/>
    <property type="evidence" value="ECO:0007669"/>
    <property type="project" value="UniProtKB-KW"/>
</dbReference>
<sequence length="485" mass="53780">MSRSTPRKSRHRHQPSSGRQQIQASDYESDTAYYMETREMAPKPPSQTRSDMEINLSVLRRHDPSITSILAIAANAVIYTFLEATGGWEKHGVEGTMFVCEQQPTVGPHGQPRSRACVFILNRRGMNNIVIDLSKVSDCEVVEELIVFRLEDGYAPVSGGTEDASASGMRVLGIWMHSDETRPREANMDMIQAAWQETRAPSGQQALIDDNASVVESLAGGAAVSGPMAGRQLNVADLFGKQQHHDEMTPRIITGSSDSSFFPSSFLYFPNRVSTPNMTETKSHDEIQSHIQMQLKHISEALEWLQRHKDGQRNHQGIVSAVSDCLESYRQWLLKAQNHALDGLDAPQLDQMSVTVQPGGMGASRIIVRGPAPQTTVAIDAEDQDAADYLLSDEYLGYMTKLCLVFSNAQKSLASLFKLSDEVKMEGDQLSQPAEVTVQTHIRRLKEYNDMKDVGQQLIGLIGENRGLPVGRLYEDGQYGVTRDD</sequence>
<dbReference type="GO" id="GO:0031087">
    <property type="term" value="P:deadenylation-independent decapping of nuclear-transcribed mRNA"/>
    <property type="evidence" value="ECO:0007669"/>
    <property type="project" value="TreeGrafter"/>
</dbReference>
<dbReference type="Pfam" id="PF06058">
    <property type="entry name" value="DCP1"/>
    <property type="match status" value="1"/>
</dbReference>
<keyword evidence="7" id="KW-0234">DNA repair</keyword>
<evidence type="ECO:0000313" key="9">
    <source>
        <dbReference type="EMBL" id="KAK4464725.1"/>
    </source>
</evidence>
<name>A0AAV9HUY7_9PEZI</name>
<evidence type="ECO:0000256" key="7">
    <source>
        <dbReference type="ARBA" id="ARBA00023204"/>
    </source>
</evidence>
<dbReference type="Gene3D" id="1.20.5.170">
    <property type="match status" value="1"/>
</dbReference>